<evidence type="ECO:0008006" key="4">
    <source>
        <dbReference type="Google" id="ProtNLM"/>
    </source>
</evidence>
<proteinExistence type="predicted"/>
<evidence type="ECO:0000313" key="3">
    <source>
        <dbReference type="Proteomes" id="UP000604117"/>
    </source>
</evidence>
<keyword evidence="1" id="KW-0472">Membrane</keyword>
<dbReference type="EMBL" id="BONE01000044">
    <property type="protein sequence ID" value="GIF75492.1"/>
    <property type="molecule type" value="Genomic_DNA"/>
</dbReference>
<keyword evidence="1" id="KW-0812">Transmembrane</keyword>
<protein>
    <recommendedName>
        <fullName evidence="4">DUF4129 domain-containing protein</fullName>
    </recommendedName>
</protein>
<dbReference type="Proteomes" id="UP000604117">
    <property type="component" value="Unassembled WGS sequence"/>
</dbReference>
<accession>A0ABQ4CW24</accession>
<keyword evidence="1" id="KW-1133">Transmembrane helix</keyword>
<comment type="caution">
    <text evidence="2">The sequence shown here is derived from an EMBL/GenBank/DDBJ whole genome shotgun (WGS) entry which is preliminary data.</text>
</comment>
<feature type="transmembrane region" description="Helical" evidence="1">
    <location>
        <begin position="49"/>
        <end position="71"/>
    </location>
</feature>
<evidence type="ECO:0000313" key="2">
    <source>
        <dbReference type="EMBL" id="GIF75492.1"/>
    </source>
</evidence>
<evidence type="ECO:0000256" key="1">
    <source>
        <dbReference type="SAM" id="Phobius"/>
    </source>
</evidence>
<keyword evidence="3" id="KW-1185">Reference proteome</keyword>
<name>A0ABQ4CW24_9ACTN</name>
<sequence length="212" mass="23247">MTTTQAGADYDDDLDGRVDDETLIDDLFAFEEDDEPGPLTARAGTGLRWWIKATLAGAAGAAVVVFGLRIFGYTVPVAAVVGVIVALIGLRRVTSLLRPPQLTRNRRRAGATAEDGSYNFADRDALRTVVGRWERLLQRAGNDNGSARAVHRTLVEVVDERLRQRHGLTRAGDPDRARDLLGEQLWAYLATPPTRNLAPRDAAAYIQSLERL</sequence>
<organism evidence="2 3">
    <name type="scientific">Asanoa siamensis</name>
    <dbReference type="NCBI Taxonomy" id="926357"/>
    <lineage>
        <taxon>Bacteria</taxon>
        <taxon>Bacillati</taxon>
        <taxon>Actinomycetota</taxon>
        <taxon>Actinomycetes</taxon>
        <taxon>Micromonosporales</taxon>
        <taxon>Micromonosporaceae</taxon>
        <taxon>Asanoa</taxon>
    </lineage>
</organism>
<feature type="transmembrane region" description="Helical" evidence="1">
    <location>
        <begin position="77"/>
        <end position="97"/>
    </location>
</feature>
<gene>
    <name evidence="2" type="ORF">Asi02nite_50100</name>
</gene>
<reference evidence="2 3" key="1">
    <citation type="submission" date="2021-01" db="EMBL/GenBank/DDBJ databases">
        <title>Whole genome shotgun sequence of Asanoa siamensis NBRC 107932.</title>
        <authorList>
            <person name="Komaki H."/>
            <person name="Tamura T."/>
        </authorList>
    </citation>
    <scope>NUCLEOTIDE SEQUENCE [LARGE SCALE GENOMIC DNA]</scope>
    <source>
        <strain evidence="2 3">NBRC 107932</strain>
    </source>
</reference>
<dbReference type="RefSeq" id="WP_203716355.1">
    <property type="nucleotide sequence ID" value="NZ_BONE01000044.1"/>
</dbReference>